<evidence type="ECO:0000313" key="4">
    <source>
        <dbReference type="Proteomes" id="UP000177960"/>
    </source>
</evidence>
<dbReference type="Gene3D" id="3.20.20.60">
    <property type="entry name" value="Phosphoenolpyruvate-binding domains"/>
    <property type="match status" value="1"/>
</dbReference>
<dbReference type="InterPro" id="IPR015813">
    <property type="entry name" value="Pyrv/PenolPyrv_kinase-like_dom"/>
</dbReference>
<dbReference type="STRING" id="1798404.A3B92_01755"/>
<dbReference type="GO" id="GO:0003824">
    <property type="term" value="F:catalytic activity"/>
    <property type="evidence" value="ECO:0007669"/>
    <property type="project" value="InterPro"/>
</dbReference>
<dbReference type="EMBL" id="MHJG01000021">
    <property type="protein sequence ID" value="OGY63558.1"/>
    <property type="molecule type" value="Genomic_DNA"/>
</dbReference>
<proteinExistence type="predicted"/>
<dbReference type="SUPFAM" id="SSF51621">
    <property type="entry name" value="Phosphoenolpyruvate/pyruvate domain"/>
    <property type="match status" value="1"/>
</dbReference>
<comment type="caution">
    <text evidence="3">The sequence shown here is derived from an EMBL/GenBank/DDBJ whole genome shotgun (WGS) entry which is preliminary data.</text>
</comment>
<dbReference type="GO" id="GO:0046872">
    <property type="term" value="F:metal ion binding"/>
    <property type="evidence" value="ECO:0007669"/>
    <property type="project" value="UniProtKB-KW"/>
</dbReference>
<dbReference type="Proteomes" id="UP000177960">
    <property type="component" value="Unassembled WGS sequence"/>
</dbReference>
<gene>
    <name evidence="3" type="ORF">A3B92_01755</name>
</gene>
<keyword evidence="1" id="KW-0479">Metal-binding</keyword>
<accession>A0A1G1ZG15</accession>
<sequence>MNKKEKEIVALVTRMRDQYGVTGLKAEFESEGTRFEELLRLKDITSRSGVHLTLKIGGPEDVWGIQQARRIGVSGIVAPMIESAYALSKFIDAVNKHVPEDEREDVTIAFMIETVQAHQDFNSMLKLGLAYGLKHITIGRVDLAGSLGLSRKEIDSPRMAELVTVIFGDARKHSFGTTLGGSIEAGSRPLIENLVANNLLDRFETRKVVFDAKRGLESFDEAVRSAHQLELLWLENKSRMHTHAAEEDASRITMLRKRVQQ</sequence>
<feature type="domain" description="HpcH/HpaI aldolase/citrate lyase" evidence="2">
    <location>
        <begin position="48"/>
        <end position="153"/>
    </location>
</feature>
<name>A0A1G1ZG15_9BACT</name>
<protein>
    <recommendedName>
        <fullName evidence="2">HpcH/HpaI aldolase/citrate lyase domain-containing protein</fullName>
    </recommendedName>
</protein>
<organism evidence="3 4">
    <name type="scientific">Candidatus Harrisonbacteria bacterium RIFCSPHIGHO2_02_FULL_42_16</name>
    <dbReference type="NCBI Taxonomy" id="1798404"/>
    <lineage>
        <taxon>Bacteria</taxon>
        <taxon>Candidatus Harrisoniibacteriota</taxon>
    </lineage>
</organism>
<evidence type="ECO:0000313" key="3">
    <source>
        <dbReference type="EMBL" id="OGY63558.1"/>
    </source>
</evidence>
<reference evidence="3 4" key="1">
    <citation type="journal article" date="2016" name="Nat. Commun.">
        <title>Thousands of microbial genomes shed light on interconnected biogeochemical processes in an aquifer system.</title>
        <authorList>
            <person name="Anantharaman K."/>
            <person name="Brown C.T."/>
            <person name="Hug L.A."/>
            <person name="Sharon I."/>
            <person name="Castelle C.J."/>
            <person name="Probst A.J."/>
            <person name="Thomas B.C."/>
            <person name="Singh A."/>
            <person name="Wilkins M.J."/>
            <person name="Karaoz U."/>
            <person name="Brodie E.L."/>
            <person name="Williams K.H."/>
            <person name="Hubbard S.S."/>
            <person name="Banfield J.F."/>
        </authorList>
    </citation>
    <scope>NUCLEOTIDE SEQUENCE [LARGE SCALE GENOMIC DNA]</scope>
</reference>
<dbReference type="AlphaFoldDB" id="A0A1G1ZG15"/>
<evidence type="ECO:0000256" key="1">
    <source>
        <dbReference type="ARBA" id="ARBA00022723"/>
    </source>
</evidence>
<dbReference type="InterPro" id="IPR005000">
    <property type="entry name" value="Aldolase/citrate-lyase_domain"/>
</dbReference>
<dbReference type="InterPro" id="IPR040442">
    <property type="entry name" value="Pyrv_kinase-like_dom_sf"/>
</dbReference>
<evidence type="ECO:0000259" key="2">
    <source>
        <dbReference type="Pfam" id="PF03328"/>
    </source>
</evidence>
<dbReference type="Pfam" id="PF03328">
    <property type="entry name" value="HpcH_HpaI"/>
    <property type="match status" value="1"/>
</dbReference>